<sequence>MDSSENDITSLARVTEDGSRKPTKRLGSWYREITSKKTRPEKIMDNEEELPDDLTDDKLHQQSLESTDNNSQLLLRGSLSSFQNSLDSASDTTIRNFPRGSEKRVLNPDILCLSMKKLKLESENLCAAEDPTIFDACASDSSTDLISLGNSLQSDLVTLPDESNQIKSAGNKDQLCSVENSDENLKEKSNFNANDDLSVLFGLVDNDEHEELSCEESIFCSNLHVDVFSEDEVIFRALRNVFKKKLKNFTNQTETLDIHQTSDKDEFKNHSKQYSQDCAELDIFEDRSKNTCLNSNSTSEAQCQELKTTKEHVACPPMSSTNGTKEKKCTINFPSSVSFNEKVKEQLHVDKITKAVECSKSCSSGKEGGSKRSSDDSKEMEEIPSLLSFIQKSGPETMIKRLTKNRKINLLEASQLPSFKKSVSIDSPTDHIFPMDMENIMKLFETAPAESKISGSANNSTNGTK</sequence>
<dbReference type="AlphaFoldDB" id="A0A8T0F7C2"/>
<accession>A0A8T0F7C2</accession>
<proteinExistence type="predicted"/>
<feature type="region of interest" description="Disordered" evidence="1">
    <location>
        <begin position="1"/>
        <end position="54"/>
    </location>
</feature>
<gene>
    <name evidence="2" type="ORF">HNY73_010878</name>
</gene>
<feature type="compositionally biased region" description="Basic and acidic residues" evidence="1">
    <location>
        <begin position="368"/>
        <end position="380"/>
    </location>
</feature>
<protein>
    <submittedName>
        <fullName evidence="2">Uncharacterized protein</fullName>
    </submittedName>
</protein>
<reference evidence="2" key="2">
    <citation type="submission" date="2020-06" db="EMBL/GenBank/DDBJ databases">
        <authorList>
            <person name="Sheffer M."/>
        </authorList>
    </citation>
    <scope>NUCLEOTIDE SEQUENCE</scope>
</reference>
<dbReference type="Proteomes" id="UP000807504">
    <property type="component" value="Unassembled WGS sequence"/>
</dbReference>
<evidence type="ECO:0000256" key="1">
    <source>
        <dbReference type="SAM" id="MobiDB-lite"/>
    </source>
</evidence>
<feature type="compositionally biased region" description="Basic and acidic residues" evidence="1">
    <location>
        <begin position="33"/>
        <end position="45"/>
    </location>
</feature>
<keyword evidence="3" id="KW-1185">Reference proteome</keyword>
<name>A0A8T0F7C2_ARGBR</name>
<dbReference type="EMBL" id="JABXBU010000030">
    <property type="protein sequence ID" value="KAF8785320.1"/>
    <property type="molecule type" value="Genomic_DNA"/>
</dbReference>
<evidence type="ECO:0000313" key="2">
    <source>
        <dbReference type="EMBL" id="KAF8785320.1"/>
    </source>
</evidence>
<comment type="caution">
    <text evidence="2">The sequence shown here is derived from an EMBL/GenBank/DDBJ whole genome shotgun (WGS) entry which is preliminary data.</text>
</comment>
<reference evidence="2" key="1">
    <citation type="journal article" date="2020" name="bioRxiv">
        <title>Chromosome-level reference genome of the European wasp spider Argiope bruennichi: a resource for studies on range expansion and evolutionary adaptation.</title>
        <authorList>
            <person name="Sheffer M.M."/>
            <person name="Hoppe A."/>
            <person name="Krehenwinkel H."/>
            <person name="Uhl G."/>
            <person name="Kuss A.W."/>
            <person name="Jensen L."/>
            <person name="Jensen C."/>
            <person name="Gillespie R.G."/>
            <person name="Hoff K.J."/>
            <person name="Prost S."/>
        </authorList>
    </citation>
    <scope>NUCLEOTIDE SEQUENCE</scope>
</reference>
<organism evidence="2 3">
    <name type="scientific">Argiope bruennichi</name>
    <name type="common">Wasp spider</name>
    <name type="synonym">Aranea bruennichi</name>
    <dbReference type="NCBI Taxonomy" id="94029"/>
    <lineage>
        <taxon>Eukaryota</taxon>
        <taxon>Metazoa</taxon>
        <taxon>Ecdysozoa</taxon>
        <taxon>Arthropoda</taxon>
        <taxon>Chelicerata</taxon>
        <taxon>Arachnida</taxon>
        <taxon>Araneae</taxon>
        <taxon>Araneomorphae</taxon>
        <taxon>Entelegynae</taxon>
        <taxon>Araneoidea</taxon>
        <taxon>Araneidae</taxon>
        <taxon>Argiope</taxon>
    </lineage>
</organism>
<evidence type="ECO:0000313" key="3">
    <source>
        <dbReference type="Proteomes" id="UP000807504"/>
    </source>
</evidence>
<feature type="region of interest" description="Disordered" evidence="1">
    <location>
        <begin position="360"/>
        <end position="380"/>
    </location>
</feature>